<dbReference type="InterPro" id="IPR002223">
    <property type="entry name" value="Kunitz_BPTI"/>
</dbReference>
<proteinExistence type="evidence at transcript level"/>
<dbReference type="SMART" id="SM00131">
    <property type="entry name" value="KU"/>
    <property type="match status" value="1"/>
</dbReference>
<organism evidence="3">
    <name type="scientific">Ixodes ricinus</name>
    <name type="common">Common tick</name>
    <name type="synonym">Acarus ricinus</name>
    <dbReference type="NCBI Taxonomy" id="34613"/>
    <lineage>
        <taxon>Eukaryota</taxon>
        <taxon>Metazoa</taxon>
        <taxon>Ecdysozoa</taxon>
        <taxon>Arthropoda</taxon>
        <taxon>Chelicerata</taxon>
        <taxon>Arachnida</taxon>
        <taxon>Acari</taxon>
        <taxon>Parasitiformes</taxon>
        <taxon>Ixodida</taxon>
        <taxon>Ixodoidea</taxon>
        <taxon>Ixodidae</taxon>
        <taxon>Ixodinae</taxon>
        <taxon>Ixodes</taxon>
    </lineage>
</organism>
<dbReference type="AlphaFoldDB" id="A0A0K8R892"/>
<feature type="signal peptide" evidence="1">
    <location>
        <begin position="1"/>
        <end position="27"/>
    </location>
</feature>
<dbReference type="Gene3D" id="4.10.410.10">
    <property type="entry name" value="Pancreatic trypsin inhibitor Kunitz domain"/>
    <property type="match status" value="1"/>
</dbReference>
<protein>
    <submittedName>
        <fullName evidence="3">Putative salivary kunitz domain protein</fullName>
    </submittedName>
</protein>
<dbReference type="PROSITE" id="PS50279">
    <property type="entry name" value="BPTI_KUNITZ_2"/>
    <property type="match status" value="1"/>
</dbReference>
<reference evidence="3" key="1">
    <citation type="submission" date="2012-12" db="EMBL/GenBank/DDBJ databases">
        <title>Identification and characterization of a phenylalanine ammonia-lyase gene family in Isatis indigotica Fort.</title>
        <authorList>
            <person name="Liu Q."/>
            <person name="Chen J."/>
            <person name="Zhou X."/>
            <person name="Di P."/>
            <person name="Xiao Y."/>
            <person name="Xuan H."/>
            <person name="Zhang L."/>
            <person name="Chen W."/>
        </authorList>
    </citation>
    <scope>NUCLEOTIDE SEQUENCE</scope>
    <source>
        <tissue evidence="3">Salivary gland</tissue>
    </source>
</reference>
<dbReference type="EMBL" id="GADI01007129">
    <property type="protein sequence ID" value="JAA66679.1"/>
    <property type="molecule type" value="mRNA"/>
</dbReference>
<keyword evidence="1" id="KW-0732">Signal</keyword>
<feature type="chain" id="PRO_5005516760" evidence="1">
    <location>
        <begin position="28"/>
        <end position="78"/>
    </location>
</feature>
<dbReference type="Pfam" id="PF00014">
    <property type="entry name" value="Kunitz_BPTI"/>
    <property type="match status" value="1"/>
</dbReference>
<evidence type="ECO:0000259" key="2">
    <source>
        <dbReference type="PROSITE" id="PS50279"/>
    </source>
</evidence>
<dbReference type="CDD" id="cd00109">
    <property type="entry name" value="Kunitz-type"/>
    <property type="match status" value="1"/>
</dbReference>
<dbReference type="SUPFAM" id="SSF57362">
    <property type="entry name" value="BPTI-like"/>
    <property type="match status" value="1"/>
</dbReference>
<dbReference type="GO" id="GO:0004867">
    <property type="term" value="F:serine-type endopeptidase inhibitor activity"/>
    <property type="evidence" value="ECO:0007669"/>
    <property type="project" value="InterPro"/>
</dbReference>
<evidence type="ECO:0000313" key="3">
    <source>
        <dbReference type="EMBL" id="JAA66679.1"/>
    </source>
</evidence>
<sequence length="78" mass="8540">MKATIGVICVFSAFLLISALSEDECRAHRPQSTCGTGVTVALQHYFNNHTGRCEQESGCNTGPNNFPTKEKCLEECPF</sequence>
<evidence type="ECO:0000256" key="1">
    <source>
        <dbReference type="SAM" id="SignalP"/>
    </source>
</evidence>
<dbReference type="InterPro" id="IPR036880">
    <property type="entry name" value="Kunitz_BPTI_sf"/>
</dbReference>
<accession>A0A0K8R892</accession>
<feature type="domain" description="BPTI/Kunitz inhibitor" evidence="2">
    <location>
        <begin position="25"/>
        <end position="76"/>
    </location>
</feature>
<name>A0A0K8R892_IXORI</name>